<dbReference type="EMBL" id="FTNL01000002">
    <property type="protein sequence ID" value="SIQ61305.1"/>
    <property type="molecule type" value="Genomic_DNA"/>
</dbReference>
<gene>
    <name evidence="7" type="primary">fabF_2</name>
    <name evidence="7" type="ORF">NCTC11401_02766</name>
    <name evidence="6" type="ORF">SAMN05421777_10241</name>
</gene>
<dbReference type="Gene3D" id="3.40.47.10">
    <property type="match status" value="2"/>
</dbReference>
<dbReference type="Pfam" id="PF02801">
    <property type="entry name" value="Ketoacyl-synt_C"/>
    <property type="match status" value="1"/>
</dbReference>
<dbReference type="GO" id="GO:0006633">
    <property type="term" value="P:fatty acid biosynthetic process"/>
    <property type="evidence" value="ECO:0007669"/>
    <property type="project" value="TreeGrafter"/>
</dbReference>
<dbReference type="EC" id="2.3.1.179" evidence="7"/>
<dbReference type="InterPro" id="IPR014030">
    <property type="entry name" value="Ketoacyl_synth_N"/>
</dbReference>
<keyword evidence="8" id="KW-1185">Reference proteome</keyword>
<evidence type="ECO:0000313" key="6">
    <source>
        <dbReference type="EMBL" id="SIQ61305.1"/>
    </source>
</evidence>
<reference evidence="6 8" key="1">
    <citation type="submission" date="2017-01" db="EMBL/GenBank/DDBJ databases">
        <authorList>
            <person name="Varghese N."/>
            <person name="Submissions S."/>
        </authorList>
    </citation>
    <scope>NUCLEOTIDE SEQUENCE [LARGE SCALE GENOMIC DNA]</scope>
    <source>
        <strain evidence="6 8">ATCC 33342</strain>
    </source>
</reference>
<dbReference type="InterPro" id="IPR014031">
    <property type="entry name" value="Ketoacyl_synth_C"/>
</dbReference>
<dbReference type="SMART" id="SM00825">
    <property type="entry name" value="PKS_KS"/>
    <property type="match status" value="1"/>
</dbReference>
<dbReference type="Pfam" id="PF00109">
    <property type="entry name" value="ketoacyl-synt"/>
    <property type="match status" value="1"/>
</dbReference>
<feature type="domain" description="Ketosynthase family 3 (KS3)" evidence="5">
    <location>
        <begin position="4"/>
        <end position="423"/>
    </location>
</feature>
<evidence type="ECO:0000256" key="4">
    <source>
        <dbReference type="RuleBase" id="RU003694"/>
    </source>
</evidence>
<evidence type="ECO:0000259" key="5">
    <source>
        <dbReference type="PROSITE" id="PS52004"/>
    </source>
</evidence>
<dbReference type="PANTHER" id="PTHR11712:SF336">
    <property type="entry name" value="3-OXOACYL-[ACYL-CARRIER-PROTEIN] SYNTHASE, MITOCHONDRIAL"/>
    <property type="match status" value="1"/>
</dbReference>
<dbReference type="EMBL" id="UGGV01000001">
    <property type="protein sequence ID" value="STO25924.1"/>
    <property type="molecule type" value="Genomic_DNA"/>
</dbReference>
<name>A0A377GMT2_9GAMM</name>
<evidence type="ECO:0000313" key="9">
    <source>
        <dbReference type="Proteomes" id="UP000254374"/>
    </source>
</evidence>
<dbReference type="GO" id="GO:0005829">
    <property type="term" value="C:cytosol"/>
    <property type="evidence" value="ECO:0007669"/>
    <property type="project" value="TreeGrafter"/>
</dbReference>
<proteinExistence type="inferred from homology"/>
<sequence>MSQDNRVFITGRSALTASGATADATWDSVLSGKSGIAEIVQWDLSQWSHRLGGELKEFNPAKMLPDRKLMKVISRQDVMGINAAVQAIEHSQMIDYRDTLDDPNSFNEQTAVFVGSPGNKYFQQYDFLPLLAKTQGNMQQFAQQLFETVHPMWLLRILPNNVLAYTGITYEFKGPNHNVTNHAAGGTQALLEAYHAIRSGQAERAVVVAYDMAIEPQALFYYEQLGVLSTQHLKPFDEAHDGTILAEGAAALVLESEASMRARSATCYGEIIGGLSTSETEGLFSVDTSGQKLAELMQRTLDLVKLNTNDLGFIVAHGNGNSKSDYSESQAIQNVFAQEEVPVTAFKWSMGHTICASGLIDAVMTTYALSSKCVPGIANLQNIAPSCNGLFVSADHQPLKRGPYALTINRGFASMNACLVIKACD</sequence>
<evidence type="ECO:0000256" key="1">
    <source>
        <dbReference type="ARBA" id="ARBA00005194"/>
    </source>
</evidence>
<reference evidence="7 9" key="2">
    <citation type="submission" date="2018-06" db="EMBL/GenBank/DDBJ databases">
        <authorList>
            <consortium name="Pathogen Informatics"/>
            <person name="Doyle S."/>
        </authorList>
    </citation>
    <scope>NUCLEOTIDE SEQUENCE [LARGE SCALE GENOMIC DNA]</scope>
    <source>
        <strain evidence="7 9">NCTC11401</strain>
    </source>
</reference>
<dbReference type="InterPro" id="IPR020841">
    <property type="entry name" value="PKS_Beta-ketoAc_synthase_dom"/>
</dbReference>
<dbReference type="Proteomes" id="UP000186808">
    <property type="component" value="Unassembled WGS sequence"/>
</dbReference>
<dbReference type="Proteomes" id="UP000254374">
    <property type="component" value="Unassembled WGS sequence"/>
</dbReference>
<comment type="similarity">
    <text evidence="2 4">Belongs to the thiolase-like superfamily. Beta-ketoacyl-ACP synthases family.</text>
</comment>
<organism evidence="7 9">
    <name type="scientific">Fluoribacter gormanii</name>
    <dbReference type="NCBI Taxonomy" id="464"/>
    <lineage>
        <taxon>Bacteria</taxon>
        <taxon>Pseudomonadati</taxon>
        <taxon>Pseudomonadota</taxon>
        <taxon>Gammaproteobacteria</taxon>
        <taxon>Legionellales</taxon>
        <taxon>Legionellaceae</taxon>
        <taxon>Fluoribacter</taxon>
    </lineage>
</organism>
<evidence type="ECO:0000313" key="7">
    <source>
        <dbReference type="EMBL" id="STO25924.1"/>
    </source>
</evidence>
<dbReference type="RefSeq" id="WP_058466753.1">
    <property type="nucleotide sequence ID" value="NZ_CAAAIV010000083.1"/>
</dbReference>
<dbReference type="SUPFAM" id="SSF53901">
    <property type="entry name" value="Thiolase-like"/>
    <property type="match status" value="2"/>
</dbReference>
<dbReference type="OrthoDB" id="5644892at2"/>
<dbReference type="AlphaFoldDB" id="A0A377GMT2"/>
<protein>
    <submittedName>
        <fullName evidence="7">3-oxoacyl-[acyl-carrier-protein] synthase 2</fullName>
        <ecNumber evidence="7">2.3.1.179</ecNumber>
    </submittedName>
    <submittedName>
        <fullName evidence="6">3-oxoacyl-[acyl-carrier-protein] synthase-1</fullName>
    </submittedName>
</protein>
<evidence type="ECO:0000256" key="2">
    <source>
        <dbReference type="ARBA" id="ARBA00008467"/>
    </source>
</evidence>
<dbReference type="InterPro" id="IPR000794">
    <property type="entry name" value="Beta-ketoacyl_synthase"/>
</dbReference>
<dbReference type="PANTHER" id="PTHR11712">
    <property type="entry name" value="POLYKETIDE SYNTHASE-RELATED"/>
    <property type="match status" value="1"/>
</dbReference>
<keyword evidence="7" id="KW-0012">Acyltransferase</keyword>
<evidence type="ECO:0000313" key="8">
    <source>
        <dbReference type="Proteomes" id="UP000186808"/>
    </source>
</evidence>
<accession>A0A377GMT2</accession>
<dbReference type="InterPro" id="IPR016039">
    <property type="entry name" value="Thiolase-like"/>
</dbReference>
<dbReference type="GO" id="GO:0004315">
    <property type="term" value="F:3-oxoacyl-[acyl-carrier-protein] synthase activity"/>
    <property type="evidence" value="ECO:0007669"/>
    <property type="project" value="UniProtKB-EC"/>
</dbReference>
<dbReference type="STRING" id="464.Lgor_0233"/>
<keyword evidence="3 4" id="KW-0808">Transferase</keyword>
<comment type="pathway">
    <text evidence="1">Lipid metabolism; fatty acid biosynthesis.</text>
</comment>
<dbReference type="PROSITE" id="PS52004">
    <property type="entry name" value="KS3_2"/>
    <property type="match status" value="1"/>
</dbReference>
<evidence type="ECO:0000256" key="3">
    <source>
        <dbReference type="ARBA" id="ARBA00022679"/>
    </source>
</evidence>